<evidence type="ECO:0000313" key="8">
    <source>
        <dbReference type="Proteomes" id="UP001454036"/>
    </source>
</evidence>
<dbReference type="InterPro" id="IPR019191">
    <property type="entry name" value="Essential_protein_Yae1_N"/>
</dbReference>
<dbReference type="GO" id="GO:0005634">
    <property type="term" value="C:nucleus"/>
    <property type="evidence" value="ECO:0007669"/>
    <property type="project" value="UniProtKB-SubCell"/>
</dbReference>
<dbReference type="GO" id="GO:0005737">
    <property type="term" value="C:cytoplasm"/>
    <property type="evidence" value="ECO:0007669"/>
    <property type="project" value="UniProtKB-SubCell"/>
</dbReference>
<comment type="caution">
    <text evidence="7">The sequence shown here is derived from an EMBL/GenBank/DDBJ whole genome shotgun (WGS) entry which is preliminary data.</text>
</comment>
<proteinExistence type="predicted"/>
<dbReference type="InterPro" id="IPR038881">
    <property type="entry name" value="Yae1-like"/>
</dbReference>
<dbReference type="AlphaFoldDB" id="A0AAV3PV29"/>
<feature type="domain" description="Essential protein Yae1 N-terminal" evidence="6">
    <location>
        <begin position="76"/>
        <end position="113"/>
    </location>
</feature>
<feature type="compositionally biased region" description="Basic and acidic residues" evidence="5">
    <location>
        <begin position="51"/>
        <end position="62"/>
    </location>
</feature>
<comment type="subcellular location">
    <subcellularLocation>
        <location evidence="2">Cytoplasm</location>
    </subcellularLocation>
    <subcellularLocation>
        <location evidence="1">Nucleus</location>
    </subcellularLocation>
</comment>
<accession>A0AAV3PV29</accession>
<evidence type="ECO:0000256" key="4">
    <source>
        <dbReference type="ARBA" id="ARBA00023242"/>
    </source>
</evidence>
<organism evidence="7 8">
    <name type="scientific">Lithospermum erythrorhizon</name>
    <name type="common">Purple gromwell</name>
    <name type="synonym">Lithospermum officinale var. erythrorhizon</name>
    <dbReference type="NCBI Taxonomy" id="34254"/>
    <lineage>
        <taxon>Eukaryota</taxon>
        <taxon>Viridiplantae</taxon>
        <taxon>Streptophyta</taxon>
        <taxon>Embryophyta</taxon>
        <taxon>Tracheophyta</taxon>
        <taxon>Spermatophyta</taxon>
        <taxon>Magnoliopsida</taxon>
        <taxon>eudicotyledons</taxon>
        <taxon>Gunneridae</taxon>
        <taxon>Pentapetalae</taxon>
        <taxon>asterids</taxon>
        <taxon>lamiids</taxon>
        <taxon>Boraginales</taxon>
        <taxon>Boraginaceae</taxon>
        <taxon>Boraginoideae</taxon>
        <taxon>Lithospermeae</taxon>
        <taxon>Lithospermum</taxon>
    </lineage>
</organism>
<dbReference type="EMBL" id="BAABME010002318">
    <property type="protein sequence ID" value="GAA0154098.1"/>
    <property type="molecule type" value="Genomic_DNA"/>
</dbReference>
<feature type="compositionally biased region" description="Acidic residues" evidence="5">
    <location>
        <begin position="31"/>
        <end position="47"/>
    </location>
</feature>
<sequence>MEGSISSELYSDILKNSNNELPSSSNNELSDTNEGDEGDLWYDDGSADECAQDRSAKTSDLDREWQRRRDQLHNIGYRDGLMAGKEASAQDGFNIGFKESVHAGINFGVVRGITSALASLPSVLREELVETEEKRIKFRDLYESLHSVSTTDALKLFHGSLSSKHANSGNAEIDNHSKDADSQSKDKNALDAYYEVLRSLVLESPAIKTEYCVE</sequence>
<feature type="compositionally biased region" description="Low complexity" evidence="5">
    <location>
        <begin position="16"/>
        <end position="30"/>
    </location>
</feature>
<name>A0AAV3PV29_LITER</name>
<evidence type="ECO:0000256" key="1">
    <source>
        <dbReference type="ARBA" id="ARBA00004123"/>
    </source>
</evidence>
<gene>
    <name evidence="7" type="ORF">LIER_12179</name>
</gene>
<dbReference type="Pfam" id="PF09811">
    <property type="entry name" value="Yae1_N"/>
    <property type="match status" value="1"/>
</dbReference>
<protein>
    <recommendedName>
        <fullName evidence="6">Essential protein Yae1 N-terminal domain-containing protein</fullName>
    </recommendedName>
</protein>
<keyword evidence="3" id="KW-0963">Cytoplasm</keyword>
<evidence type="ECO:0000259" key="6">
    <source>
        <dbReference type="Pfam" id="PF09811"/>
    </source>
</evidence>
<keyword evidence="4" id="KW-0539">Nucleus</keyword>
<feature type="region of interest" description="Disordered" evidence="5">
    <location>
        <begin position="16"/>
        <end position="62"/>
    </location>
</feature>
<keyword evidence="8" id="KW-1185">Reference proteome</keyword>
<evidence type="ECO:0000313" key="7">
    <source>
        <dbReference type="EMBL" id="GAA0154098.1"/>
    </source>
</evidence>
<reference evidence="7 8" key="1">
    <citation type="submission" date="2024-01" db="EMBL/GenBank/DDBJ databases">
        <title>The complete chloroplast genome sequence of Lithospermum erythrorhizon: insights into the phylogenetic relationship among Boraginaceae species and the maternal lineages of purple gromwells.</title>
        <authorList>
            <person name="Okada T."/>
            <person name="Watanabe K."/>
        </authorList>
    </citation>
    <scope>NUCLEOTIDE SEQUENCE [LARGE SCALE GENOMIC DNA]</scope>
</reference>
<evidence type="ECO:0000256" key="5">
    <source>
        <dbReference type="SAM" id="MobiDB-lite"/>
    </source>
</evidence>
<dbReference type="PANTHER" id="PTHR18829">
    <property type="entry name" value="PROTEIN YAE1 HOMOLOG"/>
    <property type="match status" value="1"/>
</dbReference>
<evidence type="ECO:0000256" key="3">
    <source>
        <dbReference type="ARBA" id="ARBA00022490"/>
    </source>
</evidence>
<evidence type="ECO:0000256" key="2">
    <source>
        <dbReference type="ARBA" id="ARBA00004496"/>
    </source>
</evidence>
<dbReference type="Proteomes" id="UP001454036">
    <property type="component" value="Unassembled WGS sequence"/>
</dbReference>
<dbReference type="PANTHER" id="PTHR18829:SF0">
    <property type="entry name" value="PROTEIN YAE1 HOMOLOG"/>
    <property type="match status" value="1"/>
</dbReference>